<reference evidence="2 3" key="1">
    <citation type="submission" date="2019-03" db="EMBL/GenBank/DDBJ databases">
        <title>Seongchinamella monodicae gen. nov., sp. nov., a novel member of the Gammaproteobacteria isolated from a tidal mudflat of beach.</title>
        <authorList>
            <person name="Yang H.G."/>
            <person name="Kang J.W."/>
            <person name="Lee S.D."/>
        </authorList>
    </citation>
    <scope>NUCLEOTIDE SEQUENCE [LARGE SCALE GENOMIC DNA]</scope>
    <source>
        <strain evidence="2 3">GH4-78</strain>
    </source>
</reference>
<comment type="caution">
    <text evidence="2">The sequence shown here is derived from an EMBL/GenBank/DDBJ whole genome shotgun (WGS) entry which is preliminary data.</text>
</comment>
<keyword evidence="1" id="KW-1133">Transmembrane helix</keyword>
<gene>
    <name evidence="2" type="ORF">E2F43_14940</name>
</gene>
<organism evidence="2 3">
    <name type="scientific">Seongchinamella unica</name>
    <dbReference type="NCBI Taxonomy" id="2547392"/>
    <lineage>
        <taxon>Bacteria</taxon>
        <taxon>Pseudomonadati</taxon>
        <taxon>Pseudomonadota</taxon>
        <taxon>Gammaproteobacteria</taxon>
        <taxon>Cellvibrionales</taxon>
        <taxon>Halieaceae</taxon>
        <taxon>Seongchinamella</taxon>
    </lineage>
</organism>
<dbReference type="AlphaFoldDB" id="A0A4V2ZX37"/>
<evidence type="ECO:0000313" key="2">
    <source>
        <dbReference type="EMBL" id="TDG12853.1"/>
    </source>
</evidence>
<protein>
    <submittedName>
        <fullName evidence="2">Uncharacterized protein</fullName>
    </submittedName>
</protein>
<keyword evidence="1" id="KW-0812">Transmembrane</keyword>
<name>A0A4V2ZX37_9GAMM</name>
<proteinExistence type="predicted"/>
<dbReference type="Proteomes" id="UP000295554">
    <property type="component" value="Unassembled WGS sequence"/>
</dbReference>
<feature type="transmembrane region" description="Helical" evidence="1">
    <location>
        <begin position="6"/>
        <end position="27"/>
    </location>
</feature>
<sequence length="162" mass="18732">MKLPTYQFVAQMAAAAAVVISLALVAYELKLSRDTAVGELAVSVHELEASVYLEVLDVAEYNKAIYKLENNEEELTWSEHKNLFRIVMTSTGIATAKYELWKLGLLSDAEWEWEVRKIKDNWSNLEIWRELMYSGNYKNDEFIQLLDEITTEWEAERASAME</sequence>
<keyword evidence="3" id="KW-1185">Reference proteome</keyword>
<evidence type="ECO:0000313" key="3">
    <source>
        <dbReference type="Proteomes" id="UP000295554"/>
    </source>
</evidence>
<evidence type="ECO:0000256" key="1">
    <source>
        <dbReference type="SAM" id="Phobius"/>
    </source>
</evidence>
<accession>A0A4V2ZX37</accession>
<keyword evidence="1" id="KW-0472">Membrane</keyword>
<dbReference type="EMBL" id="SMSE01000003">
    <property type="protein sequence ID" value="TDG12853.1"/>
    <property type="molecule type" value="Genomic_DNA"/>
</dbReference>
<dbReference type="RefSeq" id="WP_133214036.1">
    <property type="nucleotide sequence ID" value="NZ_SMSE01000003.1"/>
</dbReference>